<dbReference type="InterPro" id="IPR045060">
    <property type="entry name" value="Phe-tRNA-ligase_IIc_bsu"/>
</dbReference>
<dbReference type="Pfam" id="PF17759">
    <property type="entry name" value="tRNA_synthFbeta"/>
    <property type="match status" value="1"/>
</dbReference>
<evidence type="ECO:0000259" key="17">
    <source>
        <dbReference type="PROSITE" id="PS50886"/>
    </source>
</evidence>
<dbReference type="FunFam" id="3.30.930.10:FF:000022">
    <property type="entry name" value="Phenylalanine--tRNA ligase beta subunit"/>
    <property type="match status" value="1"/>
</dbReference>
<dbReference type="Pfam" id="PF03484">
    <property type="entry name" value="B5"/>
    <property type="match status" value="1"/>
</dbReference>
<keyword evidence="11 16" id="KW-0694">RNA-binding</keyword>
<protein>
    <recommendedName>
        <fullName evidence="15">Phenylalanine--tRNA ligase beta subunit</fullName>
        <ecNumber evidence="15">6.1.1.20</ecNumber>
    </recommendedName>
    <alternativeName>
        <fullName evidence="15">Phenylalanyl-tRNA synthetase beta subunit</fullName>
        <shortName evidence="15">PheRS</shortName>
    </alternativeName>
</protein>
<dbReference type="GO" id="GO:0005524">
    <property type="term" value="F:ATP binding"/>
    <property type="evidence" value="ECO:0007669"/>
    <property type="project" value="UniProtKB-UniRule"/>
</dbReference>
<dbReference type="InterPro" id="IPR041616">
    <property type="entry name" value="PheRS_beta_core"/>
</dbReference>
<dbReference type="EMBL" id="FOTJ01000014">
    <property type="protein sequence ID" value="SFL51317.1"/>
    <property type="molecule type" value="Genomic_DNA"/>
</dbReference>
<keyword evidence="4 15" id="KW-0963">Cytoplasm</keyword>
<dbReference type="GO" id="GO:0016740">
    <property type="term" value="F:transferase activity"/>
    <property type="evidence" value="ECO:0007669"/>
    <property type="project" value="UniProtKB-ARBA"/>
</dbReference>
<comment type="catalytic activity">
    <reaction evidence="14 15">
        <text>tRNA(Phe) + L-phenylalanine + ATP = L-phenylalanyl-tRNA(Phe) + AMP + diphosphate + H(+)</text>
        <dbReference type="Rhea" id="RHEA:19413"/>
        <dbReference type="Rhea" id="RHEA-COMP:9668"/>
        <dbReference type="Rhea" id="RHEA-COMP:9699"/>
        <dbReference type="ChEBI" id="CHEBI:15378"/>
        <dbReference type="ChEBI" id="CHEBI:30616"/>
        <dbReference type="ChEBI" id="CHEBI:33019"/>
        <dbReference type="ChEBI" id="CHEBI:58095"/>
        <dbReference type="ChEBI" id="CHEBI:78442"/>
        <dbReference type="ChEBI" id="CHEBI:78531"/>
        <dbReference type="ChEBI" id="CHEBI:456215"/>
        <dbReference type="EC" id="6.1.1.20"/>
    </reaction>
</comment>
<dbReference type="GO" id="GO:0000287">
    <property type="term" value="F:magnesium ion binding"/>
    <property type="evidence" value="ECO:0007669"/>
    <property type="project" value="UniProtKB-UniRule"/>
</dbReference>
<keyword evidence="8 15" id="KW-0547">Nucleotide-binding</keyword>
<proteinExistence type="inferred from homology"/>
<dbReference type="PROSITE" id="PS51447">
    <property type="entry name" value="FDX_ACB"/>
    <property type="match status" value="1"/>
</dbReference>
<evidence type="ECO:0000256" key="9">
    <source>
        <dbReference type="ARBA" id="ARBA00022840"/>
    </source>
</evidence>
<dbReference type="SUPFAM" id="SSF55681">
    <property type="entry name" value="Class II aaRS and biotin synthetases"/>
    <property type="match status" value="1"/>
</dbReference>
<dbReference type="SUPFAM" id="SSF54991">
    <property type="entry name" value="Anticodon-binding domain of PheRS"/>
    <property type="match status" value="1"/>
</dbReference>
<dbReference type="NCBIfam" id="NF045760">
    <property type="entry name" value="YtpR"/>
    <property type="match status" value="1"/>
</dbReference>
<dbReference type="SUPFAM" id="SSF50249">
    <property type="entry name" value="Nucleic acid-binding proteins"/>
    <property type="match status" value="1"/>
</dbReference>
<dbReference type="Gene3D" id="3.30.70.380">
    <property type="entry name" value="Ferrodoxin-fold anticodon-binding domain"/>
    <property type="match status" value="1"/>
</dbReference>
<evidence type="ECO:0000259" key="18">
    <source>
        <dbReference type="PROSITE" id="PS51447"/>
    </source>
</evidence>
<keyword evidence="9 15" id="KW-0067">ATP-binding</keyword>
<dbReference type="SMART" id="SM00873">
    <property type="entry name" value="B3_4"/>
    <property type="match status" value="1"/>
</dbReference>
<keyword evidence="5 16" id="KW-0820">tRNA-binding</keyword>
<dbReference type="NCBIfam" id="TIGR00472">
    <property type="entry name" value="pheT_bact"/>
    <property type="match status" value="1"/>
</dbReference>
<dbReference type="Gene3D" id="2.40.50.140">
    <property type="entry name" value="Nucleic acid-binding proteins"/>
    <property type="match status" value="1"/>
</dbReference>
<feature type="binding site" evidence="15">
    <location>
        <position position="473"/>
    </location>
    <ligand>
        <name>Mg(2+)</name>
        <dbReference type="ChEBI" id="CHEBI:18420"/>
        <note>shared with alpha subunit</note>
    </ligand>
</feature>
<dbReference type="FunFam" id="3.50.40.10:FF:000001">
    <property type="entry name" value="Phenylalanine--tRNA ligase beta subunit"/>
    <property type="match status" value="1"/>
</dbReference>
<keyword evidence="13 15" id="KW-0030">Aminoacyl-tRNA synthetase</keyword>
<dbReference type="FunFam" id="2.40.50.140:FF:000045">
    <property type="entry name" value="Phenylalanine--tRNA ligase beta subunit"/>
    <property type="match status" value="1"/>
</dbReference>
<dbReference type="Pfam" id="PF03147">
    <property type="entry name" value="FDX-ACB"/>
    <property type="match status" value="1"/>
</dbReference>
<comment type="cofactor">
    <cofactor evidence="15">
        <name>Mg(2+)</name>
        <dbReference type="ChEBI" id="CHEBI:18420"/>
    </cofactor>
    <text evidence="15">Binds 2 magnesium ions per tetramer.</text>
</comment>
<dbReference type="PROSITE" id="PS51483">
    <property type="entry name" value="B5"/>
    <property type="match status" value="1"/>
</dbReference>
<feature type="binding site" evidence="15">
    <location>
        <position position="472"/>
    </location>
    <ligand>
        <name>Mg(2+)</name>
        <dbReference type="ChEBI" id="CHEBI:18420"/>
        <note>shared with alpha subunit</note>
    </ligand>
</feature>
<dbReference type="Gene3D" id="3.50.40.10">
    <property type="entry name" value="Phenylalanyl-trna Synthetase, Chain B, domain 3"/>
    <property type="match status" value="1"/>
</dbReference>
<dbReference type="PROSITE" id="PS50886">
    <property type="entry name" value="TRBD"/>
    <property type="match status" value="1"/>
</dbReference>
<dbReference type="SMART" id="SM00896">
    <property type="entry name" value="FDX-ACB"/>
    <property type="match status" value="1"/>
</dbReference>
<dbReference type="AlphaFoldDB" id="A0A1I4IB49"/>
<evidence type="ECO:0000256" key="5">
    <source>
        <dbReference type="ARBA" id="ARBA00022555"/>
    </source>
</evidence>
<accession>A0A1I4IB49</accession>
<keyword evidence="10 15" id="KW-0460">Magnesium</keyword>
<evidence type="ECO:0000256" key="10">
    <source>
        <dbReference type="ARBA" id="ARBA00022842"/>
    </source>
</evidence>
<evidence type="ECO:0000313" key="20">
    <source>
        <dbReference type="EMBL" id="SFL51317.1"/>
    </source>
</evidence>
<evidence type="ECO:0000256" key="1">
    <source>
        <dbReference type="ARBA" id="ARBA00004496"/>
    </source>
</evidence>
<evidence type="ECO:0000256" key="13">
    <source>
        <dbReference type="ARBA" id="ARBA00023146"/>
    </source>
</evidence>
<dbReference type="InterPro" id="IPR002547">
    <property type="entry name" value="tRNA-bd_dom"/>
</dbReference>
<dbReference type="EC" id="6.1.1.20" evidence="15"/>
<evidence type="ECO:0000256" key="11">
    <source>
        <dbReference type="ARBA" id="ARBA00022884"/>
    </source>
</evidence>
<comment type="similarity">
    <text evidence="2 15">Belongs to the phenylalanyl-tRNA synthetase beta subunit family. Type 1 subfamily.</text>
</comment>
<keyword evidence="6 15" id="KW-0436">Ligase</keyword>
<dbReference type="OrthoDB" id="9805455at2"/>
<dbReference type="CDD" id="cd02796">
    <property type="entry name" value="tRNA_bind_bactPheRS"/>
    <property type="match status" value="1"/>
</dbReference>
<keyword evidence="7 15" id="KW-0479">Metal-binding</keyword>
<dbReference type="InterPro" id="IPR020825">
    <property type="entry name" value="Phe-tRNA_synthase-like_B3/B4"/>
</dbReference>
<sequence>MLVSYKWLKKLVNGLDDVPVADLAEKMSLSGIEIEGVTVPGQGLSKIVVGKVLTCEDVPETHLHICQVDVGEEEPLQIVCGAPNVKAGIKVITALVGARIADNYKIKKGKIRGIVSLGMLCALDEIGIPESVNPMKHEDGIYILPEDAVIGDSVLPYLDLDDEIIEPDILANRADAMSIRGVAYEVAAIYGKTVNFEEKTVTEGSRKAADKVAVKVETSTEQVPTYKIRMIENVKIAPSPLWLQNTLMNAGIRPINNVVDVTNYVLMYYGQPLHAFDFDKFGADEIVVRQAKQGEKIITLDEQERELSPEDIVITAKGQPVALGGVMGGFDSEITDQTVTVALEAALFNGTSIRKTSHKFALRSESSSRFEKGINQGTVREALDFAAAMIQELAGGEVLAGVVESNDFMPEPQEVNITLDLINAALGTSLEAAEVLAILAQLGFETQEKEGQFNIQIPSRRWDIKIEADIVEEVARIYGYDNLPSTLPSGATAGELTAMQKLRRKVRTHVEAAGLSEVIGYSLTTAEKAQEFVEKQGATTSLMLPMTEDRQTLRGSQIPGLLDIVNYNQNRKNADVAIYEVGNIFVATDSEDTRPLEIPHLAFAISGNIEDKTYSSDAVAVDFYHAKAIVEQLLAGYDNLAFEAYSEIKEMHPGRTARVLLGDRQVGFVGQVHPATAKAYDVKETYVASLDLDAMLELAPAQTVFVEIPKVQAVHRDIAMLVDTDKTHAEIVDTITSSKVKTLSKVELFDIYQGENLPAGKKSMAYSLTFQSREKTMTEEEIAKAMAKITKNLVETLAVEIR</sequence>
<dbReference type="CDD" id="cd00769">
    <property type="entry name" value="PheRS_beta_core"/>
    <property type="match status" value="1"/>
</dbReference>
<dbReference type="GO" id="GO:0006432">
    <property type="term" value="P:phenylalanyl-tRNA aminoacylation"/>
    <property type="evidence" value="ECO:0007669"/>
    <property type="project" value="UniProtKB-UniRule"/>
</dbReference>
<evidence type="ECO:0000259" key="19">
    <source>
        <dbReference type="PROSITE" id="PS51483"/>
    </source>
</evidence>
<comment type="subunit">
    <text evidence="3 15">Tetramer of two alpha and two beta subunits.</text>
</comment>
<dbReference type="FunFam" id="3.30.70.380:FF:000001">
    <property type="entry name" value="Phenylalanine--tRNA ligase beta subunit"/>
    <property type="match status" value="1"/>
</dbReference>
<dbReference type="SUPFAM" id="SSF46955">
    <property type="entry name" value="Putative DNA-binding domain"/>
    <property type="match status" value="1"/>
</dbReference>
<evidence type="ECO:0000256" key="7">
    <source>
        <dbReference type="ARBA" id="ARBA00022723"/>
    </source>
</evidence>
<dbReference type="InterPro" id="IPR004532">
    <property type="entry name" value="Phe-tRNA-ligase_IIc_bsu_bact"/>
</dbReference>
<dbReference type="InterPro" id="IPR012340">
    <property type="entry name" value="NA-bd_OB-fold"/>
</dbReference>
<dbReference type="InterPro" id="IPR009061">
    <property type="entry name" value="DNA-bd_dom_put_sf"/>
</dbReference>
<dbReference type="SMART" id="SM00874">
    <property type="entry name" value="B5"/>
    <property type="match status" value="1"/>
</dbReference>
<evidence type="ECO:0000256" key="6">
    <source>
        <dbReference type="ARBA" id="ARBA00022598"/>
    </source>
</evidence>
<name>A0A1I4IB49_9LACT</name>
<dbReference type="Proteomes" id="UP000181969">
    <property type="component" value="Unassembled WGS sequence"/>
</dbReference>
<dbReference type="InterPro" id="IPR033714">
    <property type="entry name" value="tRNA_bind_bactPheRS"/>
</dbReference>
<evidence type="ECO:0000256" key="16">
    <source>
        <dbReference type="PROSITE-ProRule" id="PRU00209"/>
    </source>
</evidence>
<dbReference type="Gene3D" id="3.30.56.10">
    <property type="match status" value="2"/>
</dbReference>
<feature type="binding site" evidence="15">
    <location>
        <position position="463"/>
    </location>
    <ligand>
        <name>Mg(2+)</name>
        <dbReference type="ChEBI" id="CHEBI:18420"/>
        <note>shared with alpha subunit</note>
    </ligand>
</feature>
<evidence type="ECO:0000256" key="2">
    <source>
        <dbReference type="ARBA" id="ARBA00008653"/>
    </source>
</evidence>
<dbReference type="GO" id="GO:0009328">
    <property type="term" value="C:phenylalanine-tRNA ligase complex"/>
    <property type="evidence" value="ECO:0007669"/>
    <property type="project" value="TreeGrafter"/>
</dbReference>
<dbReference type="FunFam" id="3.30.56.10:FF:000002">
    <property type="entry name" value="Phenylalanine--tRNA ligase beta subunit"/>
    <property type="match status" value="1"/>
</dbReference>
<comment type="subcellular location">
    <subcellularLocation>
        <location evidence="1 15">Cytoplasm</location>
    </subcellularLocation>
</comment>
<dbReference type="PANTHER" id="PTHR10947">
    <property type="entry name" value="PHENYLALANYL-TRNA SYNTHETASE BETA CHAIN AND LEUCINE-RICH REPEAT-CONTAINING PROTEIN 47"/>
    <property type="match status" value="1"/>
</dbReference>
<dbReference type="Gene3D" id="3.30.930.10">
    <property type="entry name" value="Bira Bifunctional Protein, Domain 2"/>
    <property type="match status" value="1"/>
</dbReference>
<feature type="domain" description="FDX-ACB" evidence="18">
    <location>
        <begin position="709"/>
        <end position="802"/>
    </location>
</feature>
<keyword evidence="12 15" id="KW-0648">Protein biosynthesis</keyword>
<evidence type="ECO:0000313" key="21">
    <source>
        <dbReference type="Proteomes" id="UP000181969"/>
    </source>
</evidence>
<dbReference type="Pfam" id="PF03483">
    <property type="entry name" value="B3_4"/>
    <property type="match status" value="1"/>
</dbReference>
<evidence type="ECO:0000256" key="8">
    <source>
        <dbReference type="ARBA" id="ARBA00022741"/>
    </source>
</evidence>
<dbReference type="InterPro" id="IPR045864">
    <property type="entry name" value="aa-tRNA-synth_II/BPL/LPL"/>
</dbReference>
<feature type="binding site" evidence="15">
    <location>
        <position position="469"/>
    </location>
    <ligand>
        <name>Mg(2+)</name>
        <dbReference type="ChEBI" id="CHEBI:18420"/>
        <note>shared with alpha subunit</note>
    </ligand>
</feature>
<dbReference type="RefSeq" id="WP_074751738.1">
    <property type="nucleotide sequence ID" value="NZ_FOTJ01000014.1"/>
</dbReference>
<evidence type="ECO:0000256" key="3">
    <source>
        <dbReference type="ARBA" id="ARBA00011209"/>
    </source>
</evidence>
<evidence type="ECO:0000256" key="14">
    <source>
        <dbReference type="ARBA" id="ARBA00049255"/>
    </source>
</evidence>
<reference evidence="20 21" key="1">
    <citation type="submission" date="2016-10" db="EMBL/GenBank/DDBJ databases">
        <authorList>
            <person name="de Groot N.N."/>
        </authorList>
    </citation>
    <scope>NUCLEOTIDE SEQUENCE [LARGE SCALE GENOMIC DNA]</scope>
    <source>
        <strain evidence="20 21">M79</strain>
    </source>
</reference>
<dbReference type="Pfam" id="PF01588">
    <property type="entry name" value="tRNA_bind"/>
    <property type="match status" value="1"/>
</dbReference>
<dbReference type="HAMAP" id="MF_00283">
    <property type="entry name" value="Phe_tRNA_synth_beta1"/>
    <property type="match status" value="1"/>
</dbReference>
<dbReference type="InterPro" id="IPR005147">
    <property type="entry name" value="tRNA_synthase_B5-dom"/>
</dbReference>
<dbReference type="InterPro" id="IPR005146">
    <property type="entry name" value="B3/B4_tRNA-bd"/>
</dbReference>
<dbReference type="GO" id="GO:0004826">
    <property type="term" value="F:phenylalanine-tRNA ligase activity"/>
    <property type="evidence" value="ECO:0007669"/>
    <property type="project" value="UniProtKB-UniRule"/>
</dbReference>
<dbReference type="InterPro" id="IPR005121">
    <property type="entry name" value="Fdx_antiC-bd"/>
</dbReference>
<dbReference type="SUPFAM" id="SSF56037">
    <property type="entry name" value="PheT/TilS domain"/>
    <property type="match status" value="1"/>
</dbReference>
<dbReference type="GO" id="GO:0140096">
    <property type="term" value="F:catalytic activity, acting on a protein"/>
    <property type="evidence" value="ECO:0007669"/>
    <property type="project" value="UniProtKB-ARBA"/>
</dbReference>
<dbReference type="InterPro" id="IPR036690">
    <property type="entry name" value="Fdx_antiC-bd_sf"/>
</dbReference>
<feature type="domain" description="TRNA-binding" evidence="17">
    <location>
        <begin position="41"/>
        <end position="155"/>
    </location>
</feature>
<evidence type="ECO:0000256" key="4">
    <source>
        <dbReference type="ARBA" id="ARBA00022490"/>
    </source>
</evidence>
<dbReference type="PANTHER" id="PTHR10947:SF0">
    <property type="entry name" value="PHENYLALANINE--TRNA LIGASE BETA SUBUNIT"/>
    <property type="match status" value="1"/>
</dbReference>
<organism evidence="20 21">
    <name type="scientific">Lactococcus garvieae</name>
    <dbReference type="NCBI Taxonomy" id="1363"/>
    <lineage>
        <taxon>Bacteria</taxon>
        <taxon>Bacillati</taxon>
        <taxon>Bacillota</taxon>
        <taxon>Bacilli</taxon>
        <taxon>Lactobacillales</taxon>
        <taxon>Streptococcaceae</taxon>
        <taxon>Lactococcus</taxon>
    </lineage>
</organism>
<evidence type="ECO:0000256" key="15">
    <source>
        <dbReference type="HAMAP-Rule" id="MF_00283"/>
    </source>
</evidence>
<gene>
    <name evidence="15" type="primary">pheT</name>
    <name evidence="20" type="ORF">SAMN05216438_11438</name>
</gene>
<evidence type="ECO:0000256" key="12">
    <source>
        <dbReference type="ARBA" id="ARBA00022917"/>
    </source>
</evidence>
<feature type="domain" description="B5" evidence="19">
    <location>
        <begin position="410"/>
        <end position="485"/>
    </location>
</feature>
<dbReference type="GO" id="GO:0000049">
    <property type="term" value="F:tRNA binding"/>
    <property type="evidence" value="ECO:0007669"/>
    <property type="project" value="UniProtKB-UniRule"/>
</dbReference>